<evidence type="ECO:0000256" key="5">
    <source>
        <dbReference type="ARBA" id="ARBA00023136"/>
    </source>
</evidence>
<dbReference type="InterPro" id="IPR003817">
    <property type="entry name" value="PS_Dcarbxylase"/>
</dbReference>
<comment type="subcellular location">
    <subcellularLocation>
        <location evidence="11">Cell membrane</location>
        <topology evidence="11">Peripheral membrane protein</topology>
    </subcellularLocation>
</comment>
<evidence type="ECO:0000256" key="7">
    <source>
        <dbReference type="ARBA" id="ARBA00023209"/>
    </source>
</evidence>
<dbReference type="Proteomes" id="UP000199537">
    <property type="component" value="Unassembled WGS sequence"/>
</dbReference>
<comment type="catalytic activity">
    <reaction evidence="11">
        <text>a 1,2-diacyl-sn-glycero-3-phospho-L-serine + H(+) = a 1,2-diacyl-sn-glycero-3-phosphoethanolamine + CO2</text>
        <dbReference type="Rhea" id="RHEA:20828"/>
        <dbReference type="ChEBI" id="CHEBI:15378"/>
        <dbReference type="ChEBI" id="CHEBI:16526"/>
        <dbReference type="ChEBI" id="CHEBI:57262"/>
        <dbReference type="ChEBI" id="CHEBI:64612"/>
        <dbReference type="EC" id="4.1.1.65"/>
    </reaction>
</comment>
<feature type="chain" id="PRO_5023429135" description="Phosphatidylserine decarboxylase alpha chain" evidence="11">
    <location>
        <begin position="188"/>
        <end position="219"/>
    </location>
</feature>
<comment type="subunit">
    <text evidence="11">Heterodimer of a large membrane-associated beta subunit and a small pyruvoyl-containing alpha subunit.</text>
</comment>
<feature type="modified residue" description="Pyruvic acid (Ser); by autocatalysis" evidence="11">
    <location>
        <position position="188"/>
    </location>
</feature>
<dbReference type="PANTHER" id="PTHR35809">
    <property type="entry name" value="ARCHAETIDYLSERINE DECARBOXYLASE PROENZYME-RELATED"/>
    <property type="match status" value="1"/>
</dbReference>
<comment type="PTM">
    <text evidence="11">Is synthesized initially as an inactive proenzyme. Formation of the active enzyme involves a self-maturation process in which the active site pyruvoyl group is generated from an internal serine residue via an autocatalytic post-translational modification. Two non-identical subunits are generated from the proenzyme in this reaction, and the pyruvate is formed at the N-terminus of the alpha chain, which is derived from the carboxyl end of the proenzyme. The post-translation cleavage follows an unusual pathway, termed non-hydrolytic serinolysis, in which the side chain hydroxyl group of the serine supplies its oxygen atom to form the C-terminus of the beta chain, while the remainder of the serine residue undergoes an oxidative deamination to produce ammonia and the pyruvoyl prosthetic group on the alpha chain.</text>
</comment>
<dbReference type="HAMAP" id="MF_00664">
    <property type="entry name" value="PS_decarb_PSD_A"/>
    <property type="match status" value="1"/>
</dbReference>
<keyword evidence="3 11" id="KW-0210">Decarboxylase</keyword>
<feature type="chain" id="PRO_5023429134" description="Phosphatidylserine decarboxylase beta chain" evidence="11">
    <location>
        <begin position="1"/>
        <end position="187"/>
    </location>
</feature>
<protein>
    <recommendedName>
        <fullName evidence="11">Phosphatidylserine decarboxylase proenzyme</fullName>
        <ecNumber evidence="11">4.1.1.65</ecNumber>
    </recommendedName>
    <component>
        <recommendedName>
            <fullName evidence="11">Phosphatidylserine decarboxylase alpha chain</fullName>
        </recommendedName>
    </component>
    <component>
        <recommendedName>
            <fullName evidence="11">Phosphatidylserine decarboxylase beta chain</fullName>
        </recommendedName>
    </component>
</protein>
<proteinExistence type="inferred from homology"/>
<dbReference type="EC" id="4.1.1.65" evidence="11"/>
<gene>
    <name evidence="11" type="primary">psd</name>
    <name evidence="13" type="ORF">SAMN05660895_0904</name>
</gene>
<reference evidence="14" key="1">
    <citation type="submission" date="2016-10" db="EMBL/GenBank/DDBJ databases">
        <authorList>
            <person name="Varghese N."/>
            <person name="Submissions S."/>
        </authorList>
    </citation>
    <scope>NUCLEOTIDE SEQUENCE [LARGE SCALE GENOMIC DNA]</scope>
    <source>
        <strain evidence="14">DSM 14807</strain>
    </source>
</reference>
<dbReference type="NCBIfam" id="NF003678">
    <property type="entry name" value="PRK05305.1-2"/>
    <property type="match status" value="1"/>
</dbReference>
<keyword evidence="1 11" id="KW-1003">Cell membrane</keyword>
<keyword evidence="12" id="KW-1133">Transmembrane helix</keyword>
<feature type="active site" description="Schiff-base intermediate with substrate; via pyruvic acid" evidence="11">
    <location>
        <position position="188"/>
    </location>
</feature>
<evidence type="ECO:0000256" key="10">
    <source>
        <dbReference type="ARBA" id="ARBA00023317"/>
    </source>
</evidence>
<dbReference type="GO" id="GO:0005886">
    <property type="term" value="C:plasma membrane"/>
    <property type="evidence" value="ECO:0007669"/>
    <property type="project" value="UniProtKB-SubCell"/>
</dbReference>
<dbReference type="Pfam" id="PF02666">
    <property type="entry name" value="PS_Dcarbxylase"/>
    <property type="match status" value="1"/>
</dbReference>
<evidence type="ECO:0000256" key="8">
    <source>
        <dbReference type="ARBA" id="ARBA00023239"/>
    </source>
</evidence>
<keyword evidence="10 11" id="KW-0670">Pyruvate</keyword>
<keyword evidence="12" id="KW-0812">Transmembrane</keyword>
<evidence type="ECO:0000313" key="13">
    <source>
        <dbReference type="EMBL" id="SFV30837.1"/>
    </source>
</evidence>
<keyword evidence="2 11" id="KW-0444">Lipid biosynthesis</keyword>
<sequence>MHIHREGYRIIAISAIVLLILDWLIYHFLHQHFPSVWGLWLVVSIVLFILIVAFFRVPHRKKVDDENAILSAADGHVVAIEEVDETEYFHDRRILISVFMSPLNVHLNRYPVSGQVTYSAYHPGKYLVAWHPKSSSLNERHTLVIRSSHGDVMVKQIAGAMARRIVNYAREGMQVRQGDELGFIKFGSRVDVLLPPHVHIHVKLQQPVKTGVTRLASWN</sequence>
<keyword evidence="9 11" id="KW-1208">Phospholipid metabolism</keyword>
<comment type="similarity">
    <text evidence="11">Belongs to the phosphatidylserine decarboxylase family. PSD-A subfamily.</text>
</comment>
<feature type="site" description="Cleavage (non-hydrolytic); by autocatalysis" evidence="11">
    <location>
        <begin position="187"/>
        <end position="188"/>
    </location>
</feature>
<dbReference type="EMBL" id="FPCJ01000001">
    <property type="protein sequence ID" value="SFV30837.1"/>
    <property type="molecule type" value="Genomic_DNA"/>
</dbReference>
<keyword evidence="7 11" id="KW-0594">Phospholipid biosynthesis</keyword>
<dbReference type="OrthoDB" id="9790893at2"/>
<evidence type="ECO:0000313" key="14">
    <source>
        <dbReference type="Proteomes" id="UP000199537"/>
    </source>
</evidence>
<keyword evidence="4 11" id="KW-0443">Lipid metabolism</keyword>
<name>A0A1I7N847_9BACT</name>
<comment type="pathway">
    <text evidence="11">Phospholipid metabolism; phosphatidylethanolamine biosynthesis; phosphatidylethanolamine from CDP-diacylglycerol: step 2/2.</text>
</comment>
<evidence type="ECO:0000256" key="12">
    <source>
        <dbReference type="SAM" id="Phobius"/>
    </source>
</evidence>
<accession>A0A1I7N847</accession>
<dbReference type="RefSeq" id="WP_092458321.1">
    <property type="nucleotide sequence ID" value="NZ_FPCJ01000001.1"/>
</dbReference>
<evidence type="ECO:0000256" key="6">
    <source>
        <dbReference type="ARBA" id="ARBA00023145"/>
    </source>
</evidence>
<feature type="transmembrane region" description="Helical" evidence="12">
    <location>
        <begin position="35"/>
        <end position="55"/>
    </location>
</feature>
<dbReference type="PANTHER" id="PTHR35809:SF1">
    <property type="entry name" value="ARCHAETIDYLSERINE DECARBOXYLASE PROENZYME-RELATED"/>
    <property type="match status" value="1"/>
</dbReference>
<evidence type="ECO:0000256" key="4">
    <source>
        <dbReference type="ARBA" id="ARBA00023098"/>
    </source>
</evidence>
<dbReference type="STRING" id="1393122.SAMN05660895_0904"/>
<dbReference type="GO" id="GO:0004609">
    <property type="term" value="F:phosphatidylserine decarboxylase activity"/>
    <property type="evidence" value="ECO:0007669"/>
    <property type="project" value="UniProtKB-UniRule"/>
</dbReference>
<comment type="function">
    <text evidence="11">Catalyzes the formation of phosphatidylethanolamine (PtdEtn) from phosphatidylserine (PtdSer).</text>
</comment>
<keyword evidence="8 11" id="KW-0456">Lyase</keyword>
<dbReference type="AlphaFoldDB" id="A0A1I7N847"/>
<evidence type="ECO:0000256" key="2">
    <source>
        <dbReference type="ARBA" id="ARBA00022516"/>
    </source>
</evidence>
<keyword evidence="14" id="KW-1185">Reference proteome</keyword>
<organism evidence="13 14">
    <name type="scientific">Thermoflavifilum thermophilum</name>
    <dbReference type="NCBI Taxonomy" id="1393122"/>
    <lineage>
        <taxon>Bacteria</taxon>
        <taxon>Pseudomonadati</taxon>
        <taxon>Bacteroidota</taxon>
        <taxon>Chitinophagia</taxon>
        <taxon>Chitinophagales</taxon>
        <taxon>Chitinophagaceae</taxon>
        <taxon>Thermoflavifilum</taxon>
    </lineage>
</organism>
<keyword evidence="5 11" id="KW-0472">Membrane</keyword>
<evidence type="ECO:0000256" key="1">
    <source>
        <dbReference type="ARBA" id="ARBA00022475"/>
    </source>
</evidence>
<comment type="cofactor">
    <cofactor evidence="11">
        <name>pyruvate</name>
        <dbReference type="ChEBI" id="CHEBI:15361"/>
    </cofactor>
    <text evidence="11">Binds 1 pyruvoyl group covalently per subunit.</text>
</comment>
<evidence type="ECO:0000256" key="11">
    <source>
        <dbReference type="HAMAP-Rule" id="MF_00664"/>
    </source>
</evidence>
<evidence type="ECO:0000256" key="9">
    <source>
        <dbReference type="ARBA" id="ARBA00023264"/>
    </source>
</evidence>
<dbReference type="InterPro" id="IPR033175">
    <property type="entry name" value="PSD-A"/>
</dbReference>
<feature type="transmembrane region" description="Helical" evidence="12">
    <location>
        <begin position="7"/>
        <end position="29"/>
    </location>
</feature>
<evidence type="ECO:0000256" key="3">
    <source>
        <dbReference type="ARBA" id="ARBA00022793"/>
    </source>
</evidence>
<dbReference type="NCBIfam" id="NF003685">
    <property type="entry name" value="PRK05305.2-5"/>
    <property type="match status" value="1"/>
</dbReference>
<keyword evidence="6 11" id="KW-0865">Zymogen</keyword>
<dbReference type="GO" id="GO:0006646">
    <property type="term" value="P:phosphatidylethanolamine biosynthetic process"/>
    <property type="evidence" value="ECO:0007669"/>
    <property type="project" value="UniProtKB-UniRule"/>
</dbReference>
<dbReference type="UniPathway" id="UPA00558">
    <property type="reaction ID" value="UER00616"/>
</dbReference>